<evidence type="ECO:0000256" key="2">
    <source>
        <dbReference type="ARBA" id="ARBA00012438"/>
    </source>
</evidence>
<dbReference type="Gene3D" id="3.30.450.20">
    <property type="entry name" value="PAS domain"/>
    <property type="match status" value="1"/>
</dbReference>
<accession>A0A1G9W054</accession>
<evidence type="ECO:0000259" key="8">
    <source>
        <dbReference type="PROSITE" id="PS50112"/>
    </source>
</evidence>
<evidence type="ECO:0000256" key="3">
    <source>
        <dbReference type="ARBA" id="ARBA00022679"/>
    </source>
</evidence>
<reference evidence="9 10" key="1">
    <citation type="submission" date="2016-10" db="EMBL/GenBank/DDBJ databases">
        <authorList>
            <person name="de Groot N.N."/>
        </authorList>
    </citation>
    <scope>NUCLEOTIDE SEQUENCE [LARGE SCALE GENOMIC DNA]</scope>
    <source>
        <strain evidence="10">EB21,IBRC-M 10013,KCTC 4048</strain>
    </source>
</reference>
<dbReference type="GO" id="GO:0000156">
    <property type="term" value="F:phosphorelay response regulator activity"/>
    <property type="evidence" value="ECO:0007669"/>
    <property type="project" value="TreeGrafter"/>
</dbReference>
<evidence type="ECO:0000259" key="7">
    <source>
        <dbReference type="PROSITE" id="PS50109"/>
    </source>
</evidence>
<dbReference type="Pfam" id="PF00989">
    <property type="entry name" value="PAS"/>
    <property type="match status" value="1"/>
</dbReference>
<dbReference type="InterPro" id="IPR031621">
    <property type="entry name" value="HisKA_7TM"/>
</dbReference>
<evidence type="ECO:0000256" key="6">
    <source>
        <dbReference type="SAM" id="Phobius"/>
    </source>
</evidence>
<dbReference type="PROSITE" id="PS50109">
    <property type="entry name" value="HIS_KIN"/>
    <property type="match status" value="1"/>
</dbReference>
<gene>
    <name evidence="9" type="ORF">SAMN05192554_10774</name>
</gene>
<dbReference type="GO" id="GO:0016020">
    <property type="term" value="C:membrane"/>
    <property type="evidence" value="ECO:0007669"/>
    <property type="project" value="UniProtKB-SubCell"/>
</dbReference>
<sequence length="560" mass="61205">MSGLLIIAAVTTIVAWLAYRQRPKPGAMWLAAMLVAVAWWTALYALELPIQRMATRRPFMKLQWLASLTIPVLWLLFALEYTGRDRYVTRRSVAALLVVPAVVFGFVATFEHHTLVYQDPQIVEQGGTYVVDHVFGPLFYLGVGYAYLIVLVGSLLFVSLIFDRSPTHRRQSVALLAAVLAPWLGNLVHVLDVPMVALDPTPIAFMVTGVASYVALDELELFEAVPVPDHIARDVVVEGMTDPVVVVDERNRVVDANSAASTVLGYDAAAALGRDAARAIPGYPTAVDGDNETVAVETAQGRRFFDVTVSAVTNSSGSRIGRVVTMRDVTERTHDEQRLDVLNRVLRHNLRNEMNIVAACAEELSGRVDDDDRELVETIRERANDVATLGDTARRIETLLESADESALEPLETMLSRVLERGRNQYPSATFESTWTTEQEVVYCPRTLQPVVWSLLENAAVNGDATVTVFVTPGTDGYVSVTVADDGPAIPEREREVLKSGTETPLDHTSGLGLWLAVWGVRSIGGTIDFEGEAETGNAITLHVPCEAEKPATAESQVAN</sequence>
<dbReference type="InterPro" id="IPR003594">
    <property type="entry name" value="HATPase_dom"/>
</dbReference>
<dbReference type="InterPro" id="IPR000014">
    <property type="entry name" value="PAS"/>
</dbReference>
<evidence type="ECO:0000313" key="9">
    <source>
        <dbReference type="EMBL" id="SDM77551.1"/>
    </source>
</evidence>
<evidence type="ECO:0000313" key="10">
    <source>
        <dbReference type="Proteomes" id="UP000199370"/>
    </source>
</evidence>
<dbReference type="SMART" id="SM00387">
    <property type="entry name" value="HATPase_c"/>
    <property type="match status" value="1"/>
</dbReference>
<evidence type="ECO:0000256" key="1">
    <source>
        <dbReference type="ARBA" id="ARBA00000085"/>
    </source>
</evidence>
<dbReference type="Pfam" id="PF16927">
    <property type="entry name" value="HisKA_7TM"/>
    <property type="match status" value="1"/>
</dbReference>
<keyword evidence="10" id="KW-1185">Reference proteome</keyword>
<dbReference type="PROSITE" id="PS50112">
    <property type="entry name" value="PAS"/>
    <property type="match status" value="1"/>
</dbReference>
<comment type="catalytic activity">
    <reaction evidence="1">
        <text>ATP + protein L-histidine = ADP + protein N-phospho-L-histidine.</text>
        <dbReference type="EC" id="2.7.13.3"/>
    </reaction>
</comment>
<feature type="transmembrane region" description="Helical" evidence="6">
    <location>
        <begin position="173"/>
        <end position="191"/>
    </location>
</feature>
<keyword evidence="4" id="KW-0418">Kinase</keyword>
<dbReference type="InterPro" id="IPR005467">
    <property type="entry name" value="His_kinase_dom"/>
</dbReference>
<dbReference type="GO" id="GO:0030295">
    <property type="term" value="F:protein kinase activator activity"/>
    <property type="evidence" value="ECO:0007669"/>
    <property type="project" value="TreeGrafter"/>
</dbReference>
<dbReference type="AlphaFoldDB" id="A0A1G9W054"/>
<organism evidence="9 10">
    <name type="scientific">Haloarchaeobius iranensis</name>
    <dbReference type="NCBI Taxonomy" id="996166"/>
    <lineage>
        <taxon>Archaea</taxon>
        <taxon>Methanobacteriati</taxon>
        <taxon>Methanobacteriota</taxon>
        <taxon>Stenosarchaea group</taxon>
        <taxon>Halobacteria</taxon>
        <taxon>Halobacteriales</taxon>
        <taxon>Halorubellaceae</taxon>
        <taxon>Haloarchaeobius</taxon>
    </lineage>
</organism>
<dbReference type="InterPro" id="IPR013767">
    <property type="entry name" value="PAS_fold"/>
</dbReference>
<evidence type="ECO:0000256" key="5">
    <source>
        <dbReference type="ARBA" id="ARBA00023136"/>
    </source>
</evidence>
<dbReference type="SUPFAM" id="SSF55874">
    <property type="entry name" value="ATPase domain of HSP90 chaperone/DNA topoisomerase II/histidine kinase"/>
    <property type="match status" value="1"/>
</dbReference>
<dbReference type="NCBIfam" id="TIGR00229">
    <property type="entry name" value="sensory_box"/>
    <property type="match status" value="1"/>
</dbReference>
<name>A0A1G9W054_9EURY</name>
<protein>
    <recommendedName>
        <fullName evidence="2">histidine kinase</fullName>
        <ecNumber evidence="2">2.7.13.3</ecNumber>
    </recommendedName>
</protein>
<dbReference type="Gene3D" id="3.30.565.10">
    <property type="entry name" value="Histidine kinase-like ATPase, C-terminal domain"/>
    <property type="match status" value="1"/>
</dbReference>
<dbReference type="InterPro" id="IPR036890">
    <property type="entry name" value="HATPase_C_sf"/>
</dbReference>
<keyword evidence="6" id="KW-1133">Transmembrane helix</keyword>
<dbReference type="RefSeq" id="WP_175526414.1">
    <property type="nucleotide sequence ID" value="NZ_FNIA01000007.1"/>
</dbReference>
<feature type="transmembrane region" description="Helical" evidence="6">
    <location>
        <begin position="62"/>
        <end position="79"/>
    </location>
</feature>
<dbReference type="SUPFAM" id="SSF55785">
    <property type="entry name" value="PYP-like sensor domain (PAS domain)"/>
    <property type="match status" value="1"/>
</dbReference>
<keyword evidence="6" id="KW-0812">Transmembrane</keyword>
<dbReference type="GO" id="GO:0004673">
    <property type="term" value="F:protein histidine kinase activity"/>
    <property type="evidence" value="ECO:0007669"/>
    <property type="project" value="UniProtKB-EC"/>
</dbReference>
<proteinExistence type="predicted"/>
<dbReference type="PANTHER" id="PTHR42878:SF14">
    <property type="entry name" value="OSMOLARITY TWO-COMPONENT SYSTEM PROTEIN SSK1"/>
    <property type="match status" value="1"/>
</dbReference>
<feature type="transmembrane region" description="Helical" evidence="6">
    <location>
        <begin position="138"/>
        <end position="161"/>
    </location>
</feature>
<dbReference type="InterPro" id="IPR035965">
    <property type="entry name" value="PAS-like_dom_sf"/>
</dbReference>
<dbReference type="OrthoDB" id="327291at2157"/>
<dbReference type="Proteomes" id="UP000199370">
    <property type="component" value="Unassembled WGS sequence"/>
</dbReference>
<feature type="domain" description="PAS" evidence="8">
    <location>
        <begin position="236"/>
        <end position="274"/>
    </location>
</feature>
<dbReference type="GO" id="GO:0006355">
    <property type="term" value="P:regulation of DNA-templated transcription"/>
    <property type="evidence" value="ECO:0007669"/>
    <property type="project" value="InterPro"/>
</dbReference>
<feature type="transmembrane region" description="Helical" evidence="6">
    <location>
        <begin position="30"/>
        <end position="50"/>
    </location>
</feature>
<dbReference type="EMBL" id="FNIA01000007">
    <property type="protein sequence ID" value="SDM77551.1"/>
    <property type="molecule type" value="Genomic_DNA"/>
</dbReference>
<keyword evidence="5 6" id="KW-0472">Membrane</keyword>
<dbReference type="STRING" id="996166.SAMN05192554_10774"/>
<dbReference type="GO" id="GO:0007234">
    <property type="term" value="P:osmosensory signaling via phosphorelay pathway"/>
    <property type="evidence" value="ECO:0007669"/>
    <property type="project" value="TreeGrafter"/>
</dbReference>
<dbReference type="Pfam" id="PF02518">
    <property type="entry name" value="HATPase_c"/>
    <property type="match status" value="1"/>
</dbReference>
<feature type="domain" description="Histidine kinase" evidence="7">
    <location>
        <begin position="345"/>
        <end position="548"/>
    </location>
</feature>
<keyword evidence="3" id="KW-0808">Transferase</keyword>
<dbReference type="InterPro" id="IPR050351">
    <property type="entry name" value="BphY/WalK/GraS-like"/>
</dbReference>
<evidence type="ECO:0000256" key="4">
    <source>
        <dbReference type="ARBA" id="ARBA00022777"/>
    </source>
</evidence>
<dbReference type="PANTHER" id="PTHR42878">
    <property type="entry name" value="TWO-COMPONENT HISTIDINE KINASE"/>
    <property type="match status" value="1"/>
</dbReference>
<dbReference type="EC" id="2.7.13.3" evidence="2"/>